<keyword evidence="1" id="KW-0560">Oxidoreductase</keyword>
<dbReference type="AlphaFoldDB" id="A0AAN6WS98"/>
<sequence>MSTTTETLAMPALMFSSSAKVPSIPGSPMSFNGGLDEADVKMTSDILNIISKYRLEKHGSGPASGHDTLKFFAVVYDQVKTNESIKMCLPAFPFKSPNHTTKVTGRLPDMTEQFALAHLNGLCAAIGDIYKPGAELTIISDGLVYNDLLGVPDKDVWAYGQTLRNLAVEKGFSKNIKFSRLQDLLHVFPSDDLDEISYVANATEFRRALLNSFGRPDYDPSFEISKNEDTCLTYRGYIKFLESDLKHVYPIGPERSKSKFKKGIEYVAKRMLMRGDAFARAVRERFPTHLRLSIHQTSSYHKGKTVTKLPTSLLPTNSSWTTPWHCCIGLKADGTILSLPRDQFDADPTFELIHDEKGNPSYFREKSPLFSFGENSSKVWIEPMYPTGLLIRPFASTSLHIKDIPIRQIRTLVERNAPVCLRDFKQATNRELFIQKAEEMGKILGWPGRYETILSVKDIGTQSGEYRAGSALSAENMPFHYDGIFKTTQDPVTGKIHSVPPRFQMFTAVTPGDPGTGFTLFAASRLLFRYMPQDKLTLEDLRKMTMEVNTTSFAGVALTGLPIVVDHPTTGLPCLRYHEHWPQSKTKFDPMDTTIDPVGIEGHTDESVRGILDDLLYDRRVCYRHAWKKGDIVISDDFAMMHTRTEFVSGGDRELWRIHLD</sequence>
<dbReference type="Pfam" id="PF05141">
    <property type="entry name" value="DIT1_PvcA"/>
    <property type="match status" value="1"/>
</dbReference>
<accession>A0AAN6WS98</accession>
<organism evidence="3 4">
    <name type="scientific">Podospora australis</name>
    <dbReference type="NCBI Taxonomy" id="1536484"/>
    <lineage>
        <taxon>Eukaryota</taxon>
        <taxon>Fungi</taxon>
        <taxon>Dikarya</taxon>
        <taxon>Ascomycota</taxon>
        <taxon>Pezizomycotina</taxon>
        <taxon>Sordariomycetes</taxon>
        <taxon>Sordariomycetidae</taxon>
        <taxon>Sordariales</taxon>
        <taxon>Podosporaceae</taxon>
        <taxon>Podospora</taxon>
    </lineage>
</organism>
<name>A0AAN6WS98_9PEZI</name>
<dbReference type="PANTHER" id="PTHR37285">
    <property type="entry name" value="SPORE WALL MATURATION PROTEIN DIT1"/>
    <property type="match status" value="1"/>
</dbReference>
<evidence type="ECO:0000256" key="1">
    <source>
        <dbReference type="ARBA" id="ARBA00023002"/>
    </source>
</evidence>
<dbReference type="Proteomes" id="UP001302126">
    <property type="component" value="Unassembled WGS sequence"/>
</dbReference>
<dbReference type="Gene3D" id="3.60.130.10">
    <property type="entry name" value="Clavaminate synthase-like"/>
    <property type="match status" value="1"/>
</dbReference>
<evidence type="ECO:0000259" key="2">
    <source>
        <dbReference type="Pfam" id="PF02668"/>
    </source>
</evidence>
<dbReference type="InterPro" id="IPR003819">
    <property type="entry name" value="TauD/TfdA-like"/>
</dbReference>
<dbReference type="SUPFAM" id="SSF51197">
    <property type="entry name" value="Clavaminate synthase-like"/>
    <property type="match status" value="1"/>
</dbReference>
<evidence type="ECO:0000313" key="4">
    <source>
        <dbReference type="Proteomes" id="UP001302126"/>
    </source>
</evidence>
<proteinExistence type="predicted"/>
<gene>
    <name evidence="3" type="ORF">QBC35DRAFT_503564</name>
</gene>
<keyword evidence="4" id="KW-1185">Reference proteome</keyword>
<dbReference type="Pfam" id="PF02668">
    <property type="entry name" value="TauD"/>
    <property type="match status" value="1"/>
</dbReference>
<dbReference type="InterPro" id="IPR042098">
    <property type="entry name" value="TauD-like_sf"/>
</dbReference>
<reference evidence="3" key="1">
    <citation type="journal article" date="2023" name="Mol. Phylogenet. Evol.">
        <title>Genome-scale phylogeny and comparative genomics of the fungal order Sordariales.</title>
        <authorList>
            <person name="Hensen N."/>
            <person name="Bonometti L."/>
            <person name="Westerberg I."/>
            <person name="Brannstrom I.O."/>
            <person name="Guillou S."/>
            <person name="Cros-Aarteil S."/>
            <person name="Calhoun S."/>
            <person name="Haridas S."/>
            <person name="Kuo A."/>
            <person name="Mondo S."/>
            <person name="Pangilinan J."/>
            <person name="Riley R."/>
            <person name="LaButti K."/>
            <person name="Andreopoulos B."/>
            <person name="Lipzen A."/>
            <person name="Chen C."/>
            <person name="Yan M."/>
            <person name="Daum C."/>
            <person name="Ng V."/>
            <person name="Clum A."/>
            <person name="Steindorff A."/>
            <person name="Ohm R.A."/>
            <person name="Martin F."/>
            <person name="Silar P."/>
            <person name="Natvig D.O."/>
            <person name="Lalanne C."/>
            <person name="Gautier V."/>
            <person name="Ament-Velasquez S.L."/>
            <person name="Kruys A."/>
            <person name="Hutchinson M.I."/>
            <person name="Powell A.J."/>
            <person name="Barry K."/>
            <person name="Miller A.N."/>
            <person name="Grigoriev I.V."/>
            <person name="Debuchy R."/>
            <person name="Gladieux P."/>
            <person name="Hiltunen Thoren M."/>
            <person name="Johannesson H."/>
        </authorList>
    </citation>
    <scope>NUCLEOTIDE SEQUENCE</scope>
    <source>
        <strain evidence="3">PSN309</strain>
    </source>
</reference>
<reference evidence="3" key="2">
    <citation type="submission" date="2023-05" db="EMBL/GenBank/DDBJ databases">
        <authorList>
            <consortium name="Lawrence Berkeley National Laboratory"/>
            <person name="Steindorff A."/>
            <person name="Hensen N."/>
            <person name="Bonometti L."/>
            <person name="Westerberg I."/>
            <person name="Brannstrom I.O."/>
            <person name="Guillou S."/>
            <person name="Cros-Aarteil S."/>
            <person name="Calhoun S."/>
            <person name="Haridas S."/>
            <person name="Kuo A."/>
            <person name="Mondo S."/>
            <person name="Pangilinan J."/>
            <person name="Riley R."/>
            <person name="Labutti K."/>
            <person name="Andreopoulos B."/>
            <person name="Lipzen A."/>
            <person name="Chen C."/>
            <person name="Yanf M."/>
            <person name="Daum C."/>
            <person name="Ng V."/>
            <person name="Clum A."/>
            <person name="Ohm R."/>
            <person name="Martin F."/>
            <person name="Silar P."/>
            <person name="Natvig D."/>
            <person name="Lalanne C."/>
            <person name="Gautier V."/>
            <person name="Ament-Velasquez S.L."/>
            <person name="Kruys A."/>
            <person name="Hutchinson M.I."/>
            <person name="Powell A.J."/>
            <person name="Barry K."/>
            <person name="Miller A.N."/>
            <person name="Grigoriev I.V."/>
            <person name="Debuchy R."/>
            <person name="Gladieux P."/>
            <person name="Thoren M.H."/>
            <person name="Johannesson H."/>
        </authorList>
    </citation>
    <scope>NUCLEOTIDE SEQUENCE</scope>
    <source>
        <strain evidence="3">PSN309</strain>
    </source>
</reference>
<dbReference type="InterPro" id="IPR007817">
    <property type="entry name" value="Isocyanide_synthase_DIT1"/>
</dbReference>
<comment type="caution">
    <text evidence="3">The sequence shown here is derived from an EMBL/GenBank/DDBJ whole genome shotgun (WGS) entry which is preliminary data.</text>
</comment>
<feature type="domain" description="TauD/TfdA-like" evidence="2">
    <location>
        <begin position="406"/>
        <end position="658"/>
    </location>
</feature>
<protein>
    <submittedName>
        <fullName evidence="3">Pyoverdine/dityrosine biosynthesis protein-domain-containing protein</fullName>
    </submittedName>
</protein>
<evidence type="ECO:0000313" key="3">
    <source>
        <dbReference type="EMBL" id="KAK4185492.1"/>
    </source>
</evidence>
<dbReference type="PANTHER" id="PTHR37285:SF5">
    <property type="entry name" value="SPORE WALL MATURATION PROTEIN DIT1"/>
    <property type="match status" value="1"/>
</dbReference>
<dbReference type="GO" id="GO:0016491">
    <property type="term" value="F:oxidoreductase activity"/>
    <property type="evidence" value="ECO:0007669"/>
    <property type="project" value="UniProtKB-KW"/>
</dbReference>
<dbReference type="EMBL" id="MU864448">
    <property type="protein sequence ID" value="KAK4185492.1"/>
    <property type="molecule type" value="Genomic_DNA"/>
</dbReference>